<gene>
    <name evidence="1" type="ORF">NCTC10252_00864</name>
</gene>
<name>A0A379QH29_SALER</name>
<protein>
    <submittedName>
        <fullName evidence="1">Uncharacterized protein</fullName>
    </submittedName>
</protein>
<dbReference type="EMBL" id="UGWP01000004">
    <property type="protein sequence ID" value="SUF55665.1"/>
    <property type="molecule type" value="Genomic_DNA"/>
</dbReference>
<sequence>MIIRDMLFILNNEFSVSDELFENTMIIIKDDKDIRAVYCATGCVTTMEIECEHRF</sequence>
<evidence type="ECO:0000313" key="1">
    <source>
        <dbReference type="EMBL" id="SUF55665.1"/>
    </source>
</evidence>
<dbReference type="Proteomes" id="UP000254597">
    <property type="component" value="Unassembled WGS sequence"/>
</dbReference>
<dbReference type="AlphaFoldDB" id="A0A379QH29"/>
<evidence type="ECO:0000313" key="2">
    <source>
        <dbReference type="Proteomes" id="UP000254597"/>
    </source>
</evidence>
<accession>A0A379QH29</accession>
<proteinExistence type="predicted"/>
<organism evidence="1 2">
    <name type="scientific">Salmonella enterica</name>
    <name type="common">Salmonella choleraesuis</name>
    <dbReference type="NCBI Taxonomy" id="28901"/>
    <lineage>
        <taxon>Bacteria</taxon>
        <taxon>Pseudomonadati</taxon>
        <taxon>Pseudomonadota</taxon>
        <taxon>Gammaproteobacteria</taxon>
        <taxon>Enterobacterales</taxon>
        <taxon>Enterobacteriaceae</taxon>
        <taxon>Salmonella</taxon>
    </lineage>
</organism>
<reference evidence="1 2" key="1">
    <citation type="submission" date="2018-06" db="EMBL/GenBank/DDBJ databases">
        <authorList>
            <consortium name="Pathogen Informatics"/>
            <person name="Doyle S."/>
        </authorList>
    </citation>
    <scope>NUCLEOTIDE SEQUENCE [LARGE SCALE GENOMIC DNA]</scope>
    <source>
        <strain evidence="1 2">NCTC10252</strain>
    </source>
</reference>